<feature type="domain" description="SLC12A transporter C-terminal" evidence="10">
    <location>
        <begin position="1212"/>
        <end position="1275"/>
    </location>
</feature>
<dbReference type="GO" id="GO:0005774">
    <property type="term" value="C:vacuolar membrane"/>
    <property type="evidence" value="ECO:0007669"/>
    <property type="project" value="TreeGrafter"/>
</dbReference>
<dbReference type="EMBL" id="JANBVO010000018">
    <property type="protein sequence ID" value="KAJ9143806.1"/>
    <property type="molecule type" value="Genomic_DNA"/>
</dbReference>
<dbReference type="InterPro" id="IPR018491">
    <property type="entry name" value="SLC12_C"/>
</dbReference>
<dbReference type="FunFam" id="1.20.1740.10:FF:000013">
    <property type="entry name" value="Solute carrier family 12 member"/>
    <property type="match status" value="1"/>
</dbReference>
<protein>
    <submittedName>
        <fullName evidence="11">Vacuolar cation-chloride cotransporter 1</fullName>
    </submittedName>
</protein>
<dbReference type="GO" id="GO:0055075">
    <property type="term" value="P:potassium ion homeostasis"/>
    <property type="evidence" value="ECO:0007669"/>
    <property type="project" value="TreeGrafter"/>
</dbReference>
<feature type="region of interest" description="Disordered" evidence="7">
    <location>
        <begin position="902"/>
        <end position="1172"/>
    </location>
</feature>
<evidence type="ECO:0000256" key="7">
    <source>
        <dbReference type="SAM" id="MobiDB-lite"/>
    </source>
</evidence>
<evidence type="ECO:0000256" key="1">
    <source>
        <dbReference type="ARBA" id="ARBA00004141"/>
    </source>
</evidence>
<dbReference type="Pfam" id="PF03522">
    <property type="entry name" value="SLC12"/>
    <property type="match status" value="2"/>
</dbReference>
<evidence type="ECO:0000256" key="5">
    <source>
        <dbReference type="ARBA" id="ARBA00022989"/>
    </source>
</evidence>
<organism evidence="11 12">
    <name type="scientific">Pleurostoma richardsiae</name>
    <dbReference type="NCBI Taxonomy" id="41990"/>
    <lineage>
        <taxon>Eukaryota</taxon>
        <taxon>Fungi</taxon>
        <taxon>Dikarya</taxon>
        <taxon>Ascomycota</taxon>
        <taxon>Pezizomycotina</taxon>
        <taxon>Sordariomycetes</taxon>
        <taxon>Sordariomycetidae</taxon>
        <taxon>Calosphaeriales</taxon>
        <taxon>Pleurostomataceae</taxon>
        <taxon>Pleurostoma</taxon>
    </lineage>
</organism>
<keyword evidence="5 8" id="KW-1133">Transmembrane helix</keyword>
<keyword evidence="3" id="KW-0813">Transport</keyword>
<comment type="similarity">
    <text evidence="2">Belongs to the SLC12A transporter family.</text>
</comment>
<dbReference type="Pfam" id="PF00324">
    <property type="entry name" value="AA_permease"/>
    <property type="match status" value="1"/>
</dbReference>
<feature type="transmembrane region" description="Helical" evidence="8">
    <location>
        <begin position="420"/>
        <end position="440"/>
    </location>
</feature>
<dbReference type="Proteomes" id="UP001174694">
    <property type="component" value="Unassembled WGS sequence"/>
</dbReference>
<proteinExistence type="inferred from homology"/>
<feature type="transmembrane region" description="Helical" evidence="8">
    <location>
        <begin position="107"/>
        <end position="131"/>
    </location>
</feature>
<dbReference type="PANTHER" id="PTHR11827">
    <property type="entry name" value="SOLUTE CARRIER FAMILY 12, CATION COTRANSPORTERS"/>
    <property type="match status" value="1"/>
</dbReference>
<keyword evidence="6 8" id="KW-0472">Membrane</keyword>
<dbReference type="InterPro" id="IPR004842">
    <property type="entry name" value="SLC12A_fam"/>
</dbReference>
<sequence>MPQTYTQLKEGDGGGTIDPTQLSKKHKLGVVSGVFIPVCLNILSILMFLRFGLILGQIGLLGILGLLVIAYFVCLVTTLSLSAVASNGEVKGGGAYYLISRSLGPEFGGSIGILFYLSQVLNTALNVVGLIDCLKLNFGASMPHGYWKNYMLETGALLVCTVLCLAGSGIFAKASNALLVILAIATLSIPISAVFNPPFADAERGIEFTGLSLTTLRTNLLPHTSGTEFHGLETFRDLFGILFPATSGIFAGASMSGDLRNPSKSIPRGTLWAMLATFISYILVIFSMASTTTHVSLLLDKNIIQDTNLWAPTILAGECAVTFFSALMGLIAAAKLLQALARDRLLPGLSIFGQGTKKADEPILAIVLTYILSQLALFANLNQIATLISMGYQMTFFVMNLACFLLKIGSAPNFRPGFKFFTWQTAFLGAVLSGAAMFFIDETYAASAVCLLVFLFLLIHYLSPPKHWGDVSQNLIYHQVRKYLLRLKPEHIKFWRPQIILLINNPRKQTRLIQFCNSMKKGALYILGHVIVTDDFTAGVQEAKLQQAAWTKYISEFSRIKAFVQLTMSPTITWGVRNLILSAGLGGMRPNIAVLGFYNMDELRKSRPNIQVPDLPTSPTKVTRQPLKQDKTAKRPNRRRGDTSARLMEAYLPTDVIRTEGMMDASTYLTILEDLTLKFRLNVAVGKSFDMLETPRSDGGNTKKYIDLWPIQMSAELQAEGKSVLTTNFDTYTLILQLGYILHTVPAWQRVYSLRVLVFVEYESEVEAERGRVKALLDKLRIEAEVLVFWLASGQLATYESIIHGKDVDSSVTTMVDDCLKDADWWEDLQILRGRTSSMTGSQELASLAHIVESTAGRPGVFNPHHGPDDYAERRRLSVPRLAELPKRPTVSTLARLGVNMGIHTQNLPPNVFDDNSDRERNTDSESDNDSESSSSNADADFNDWESAASEGDLDDLEPVRRPLLSNPGRRKSHGDVIIQRPTPRRKLDVERMSQSTEALLSRSYGTVSQKTLVPEDESGQNTPGPSSSKPKTKSQGSLPRSLSPSIAAKRSAASEPQLVTQGTSKPERPPLSRQSSAAMRFSSSLVPETKITTSPEGSGPTIMFAETESPRNRPIYSRTNSTGRFSSRPIPETKVDPEAESGPTVSFAEPVARSQAASPTPKDAGSGDTQINIPDLLASYTFKPRADDESGSSYSSQGLPLSFNDLPSRAQHLILNELMRQNSQDTAVLFTTLPIPEEGTCESEEASVRYLSDVEVLCHDLPPMLLVLSNNMTVTVSL</sequence>
<dbReference type="PANTHER" id="PTHR11827:SF72">
    <property type="entry name" value="GH08340P"/>
    <property type="match status" value="1"/>
</dbReference>
<evidence type="ECO:0000256" key="3">
    <source>
        <dbReference type="ARBA" id="ARBA00022448"/>
    </source>
</evidence>
<evidence type="ECO:0000313" key="11">
    <source>
        <dbReference type="EMBL" id="KAJ9143806.1"/>
    </source>
</evidence>
<feature type="transmembrane region" description="Helical" evidence="8">
    <location>
        <begin position="151"/>
        <end position="171"/>
    </location>
</feature>
<evidence type="ECO:0000313" key="12">
    <source>
        <dbReference type="Proteomes" id="UP001174694"/>
    </source>
</evidence>
<evidence type="ECO:0000256" key="2">
    <source>
        <dbReference type="ARBA" id="ARBA00010593"/>
    </source>
</evidence>
<feature type="compositionally biased region" description="Polar residues" evidence="7">
    <location>
        <begin position="1073"/>
        <end position="1097"/>
    </location>
</feature>
<feature type="transmembrane region" description="Helical" evidence="8">
    <location>
        <begin position="309"/>
        <end position="334"/>
    </location>
</feature>
<accession>A0AA38RZC7</accession>
<evidence type="ECO:0000259" key="10">
    <source>
        <dbReference type="Pfam" id="PF03522"/>
    </source>
</evidence>
<dbReference type="GO" id="GO:0015379">
    <property type="term" value="F:potassium:chloride symporter activity"/>
    <property type="evidence" value="ECO:0007669"/>
    <property type="project" value="TreeGrafter"/>
</dbReference>
<keyword evidence="12" id="KW-1185">Reference proteome</keyword>
<gene>
    <name evidence="11" type="ORF">NKR23_g6317</name>
</gene>
<name>A0AA38RZC7_9PEZI</name>
<feature type="domain" description="SLC12A transporter C-terminal" evidence="10">
    <location>
        <begin position="511"/>
        <end position="598"/>
    </location>
</feature>
<comment type="caution">
    <text evidence="11">The sequence shown here is derived from an EMBL/GenBank/DDBJ whole genome shotgun (WGS) entry which is preliminary data.</text>
</comment>
<dbReference type="Gene3D" id="1.20.1740.10">
    <property type="entry name" value="Amino acid/polyamine transporter I"/>
    <property type="match status" value="1"/>
</dbReference>
<dbReference type="GO" id="GO:0055064">
    <property type="term" value="P:chloride ion homeostasis"/>
    <property type="evidence" value="ECO:0007669"/>
    <property type="project" value="TreeGrafter"/>
</dbReference>
<evidence type="ECO:0000259" key="9">
    <source>
        <dbReference type="Pfam" id="PF00324"/>
    </source>
</evidence>
<feature type="transmembrane region" description="Helical" evidence="8">
    <location>
        <begin position="178"/>
        <end position="195"/>
    </location>
</feature>
<feature type="compositionally biased region" description="Basic and acidic residues" evidence="7">
    <location>
        <begin position="627"/>
        <end position="643"/>
    </location>
</feature>
<evidence type="ECO:0000256" key="4">
    <source>
        <dbReference type="ARBA" id="ARBA00022692"/>
    </source>
</evidence>
<evidence type="ECO:0000256" key="8">
    <source>
        <dbReference type="SAM" id="Phobius"/>
    </source>
</evidence>
<feature type="compositionally biased region" description="Polar residues" evidence="7">
    <location>
        <begin position="993"/>
        <end position="1012"/>
    </location>
</feature>
<feature type="transmembrane region" description="Helical" evidence="8">
    <location>
        <begin position="238"/>
        <end position="257"/>
    </location>
</feature>
<feature type="transmembrane region" description="Helical" evidence="8">
    <location>
        <begin position="446"/>
        <end position="463"/>
    </location>
</feature>
<dbReference type="GO" id="GO:0006884">
    <property type="term" value="P:cell volume homeostasis"/>
    <property type="evidence" value="ECO:0007669"/>
    <property type="project" value="TreeGrafter"/>
</dbReference>
<keyword evidence="4 8" id="KW-0812">Transmembrane</keyword>
<dbReference type="GO" id="GO:0034486">
    <property type="term" value="P:vacuolar transmembrane transport"/>
    <property type="evidence" value="ECO:0007669"/>
    <property type="project" value="TreeGrafter"/>
</dbReference>
<feature type="transmembrane region" description="Helical" evidence="8">
    <location>
        <begin position="28"/>
        <end position="49"/>
    </location>
</feature>
<dbReference type="InterPro" id="IPR004841">
    <property type="entry name" value="AA-permease/SLC12A_dom"/>
</dbReference>
<feature type="domain" description="Amino acid permease/ SLC12A" evidence="9">
    <location>
        <begin position="36"/>
        <end position="499"/>
    </location>
</feature>
<comment type="subcellular location">
    <subcellularLocation>
        <location evidence="1">Membrane</location>
        <topology evidence="1">Multi-pass membrane protein</topology>
    </subcellularLocation>
</comment>
<feature type="transmembrane region" description="Helical" evidence="8">
    <location>
        <begin position="61"/>
        <end position="86"/>
    </location>
</feature>
<reference evidence="11" key="1">
    <citation type="submission" date="2022-07" db="EMBL/GenBank/DDBJ databases">
        <title>Fungi with potential for degradation of polypropylene.</title>
        <authorList>
            <person name="Gostincar C."/>
        </authorList>
    </citation>
    <scope>NUCLEOTIDE SEQUENCE</scope>
    <source>
        <strain evidence="11">EXF-13308</strain>
    </source>
</reference>
<feature type="transmembrane region" description="Helical" evidence="8">
    <location>
        <begin position="387"/>
        <end position="408"/>
    </location>
</feature>
<feature type="transmembrane region" description="Helical" evidence="8">
    <location>
        <begin position="269"/>
        <end position="289"/>
    </location>
</feature>
<dbReference type="AlphaFoldDB" id="A0AA38RZC7"/>
<feature type="region of interest" description="Disordered" evidence="7">
    <location>
        <begin position="608"/>
        <end position="645"/>
    </location>
</feature>
<feature type="compositionally biased region" description="Low complexity" evidence="7">
    <location>
        <begin position="1023"/>
        <end position="1038"/>
    </location>
</feature>
<evidence type="ECO:0000256" key="6">
    <source>
        <dbReference type="ARBA" id="ARBA00023136"/>
    </source>
</evidence>